<accession>A0A061S1I5</accession>
<feature type="non-terminal residue" evidence="1">
    <location>
        <position position="1"/>
    </location>
</feature>
<organism evidence="1">
    <name type="scientific">Tetraselmis sp. GSL018</name>
    <dbReference type="NCBI Taxonomy" id="582737"/>
    <lineage>
        <taxon>Eukaryota</taxon>
        <taxon>Viridiplantae</taxon>
        <taxon>Chlorophyta</taxon>
        <taxon>core chlorophytes</taxon>
        <taxon>Chlorodendrophyceae</taxon>
        <taxon>Chlorodendrales</taxon>
        <taxon>Chlorodendraceae</taxon>
        <taxon>Tetraselmis</taxon>
    </lineage>
</organism>
<dbReference type="EMBL" id="GBEZ01008944">
    <property type="protein sequence ID" value="JAC76621.1"/>
    <property type="molecule type" value="Transcribed_RNA"/>
</dbReference>
<proteinExistence type="predicted"/>
<dbReference type="AlphaFoldDB" id="A0A061S1I5"/>
<evidence type="ECO:0000313" key="1">
    <source>
        <dbReference type="EMBL" id="JAC76621.1"/>
    </source>
</evidence>
<name>A0A061S1I5_9CHLO</name>
<protein>
    <submittedName>
        <fullName evidence="1">Uncharacterized protein</fullName>
    </submittedName>
</protein>
<gene>
    <name evidence="1" type="ORF">TSPGSL018_19698</name>
</gene>
<sequence length="87" mass="9977">RFGFYKYRECGGPRGKPGGCVYSIPRLYSELRAARPNIASLRNDPEMIRCWHQHAACKSWNLLHGIILGPSALAGWPYYNTNILLRR</sequence>
<reference evidence="1" key="1">
    <citation type="submission" date="2014-05" db="EMBL/GenBank/DDBJ databases">
        <title>The transcriptome of the halophilic microalga Tetraselmis sp. GSL018 isolated from the Great Salt Lake, Utah.</title>
        <authorList>
            <person name="Jinkerson R.E."/>
            <person name="D'Adamo S."/>
            <person name="Posewitz M.C."/>
        </authorList>
    </citation>
    <scope>NUCLEOTIDE SEQUENCE</scope>
    <source>
        <strain evidence="1">GSL018</strain>
    </source>
</reference>